<comment type="subcellular location">
    <subcellularLocation>
        <location evidence="1">Cell membrane</location>
        <topology evidence="1">Multi-pass membrane protein</topology>
    </subcellularLocation>
</comment>
<keyword evidence="2" id="KW-1003">Cell membrane</keyword>
<organism evidence="7 8">
    <name type="scientific">Marinobacterium rhizophilum</name>
    <dbReference type="NCBI Taxonomy" id="420402"/>
    <lineage>
        <taxon>Bacteria</taxon>
        <taxon>Pseudomonadati</taxon>
        <taxon>Pseudomonadota</taxon>
        <taxon>Gammaproteobacteria</taxon>
        <taxon>Oceanospirillales</taxon>
        <taxon>Oceanospirillaceae</taxon>
        <taxon>Marinobacterium</taxon>
    </lineage>
</organism>
<proteinExistence type="predicted"/>
<feature type="transmembrane region" description="Helical" evidence="6">
    <location>
        <begin position="109"/>
        <end position="127"/>
    </location>
</feature>
<protein>
    <submittedName>
        <fullName evidence="7">ATP synthase subunit I</fullName>
    </submittedName>
</protein>
<sequence>MGNQRAGAQSRNTRKTVLGVLLIQTIVMLVLSAALLLLKGNVVAYSALLGGLIYIIPNLYIALRTLPHRAGSTAGMVLAQLYVGQIWKMALSVAGFAATFIWVKPLSPFPIFGTFILLQLLGMALLMKSTKQFLKL</sequence>
<evidence type="ECO:0000256" key="3">
    <source>
        <dbReference type="ARBA" id="ARBA00022692"/>
    </source>
</evidence>
<evidence type="ECO:0000256" key="2">
    <source>
        <dbReference type="ARBA" id="ARBA00022475"/>
    </source>
</evidence>
<keyword evidence="5 6" id="KW-0472">Membrane</keyword>
<dbReference type="RefSeq" id="WP_255852854.1">
    <property type="nucleotide sequence ID" value="NZ_CP073347.1"/>
</dbReference>
<evidence type="ECO:0000256" key="1">
    <source>
        <dbReference type="ARBA" id="ARBA00004651"/>
    </source>
</evidence>
<evidence type="ECO:0000256" key="5">
    <source>
        <dbReference type="ARBA" id="ARBA00023136"/>
    </source>
</evidence>
<feature type="transmembrane region" description="Helical" evidence="6">
    <location>
        <begin position="43"/>
        <end position="63"/>
    </location>
</feature>
<feature type="transmembrane region" description="Helical" evidence="6">
    <location>
        <begin position="16"/>
        <end position="37"/>
    </location>
</feature>
<dbReference type="InterPro" id="IPR005598">
    <property type="entry name" value="ATP_synth_I"/>
</dbReference>
<keyword evidence="3 6" id="KW-0812">Transmembrane</keyword>
<reference evidence="7" key="1">
    <citation type="submission" date="2021-04" db="EMBL/GenBank/DDBJ databases">
        <title>Oceanospirillales bacteria with DddD are important DMSP degraders in coastal seawater.</title>
        <authorList>
            <person name="Liu J."/>
        </authorList>
    </citation>
    <scope>NUCLEOTIDE SEQUENCE</scope>
    <source>
        <strain evidence="7">D13-1</strain>
    </source>
</reference>
<evidence type="ECO:0000256" key="4">
    <source>
        <dbReference type="ARBA" id="ARBA00022989"/>
    </source>
</evidence>
<dbReference type="EMBL" id="CP073347">
    <property type="protein sequence ID" value="UTW10799.1"/>
    <property type="molecule type" value="Genomic_DNA"/>
</dbReference>
<evidence type="ECO:0000313" key="7">
    <source>
        <dbReference type="EMBL" id="UTW10799.1"/>
    </source>
</evidence>
<dbReference type="Pfam" id="PF03899">
    <property type="entry name" value="ATP-synt_I"/>
    <property type="match status" value="1"/>
</dbReference>
<evidence type="ECO:0000313" key="8">
    <source>
        <dbReference type="Proteomes" id="UP001058461"/>
    </source>
</evidence>
<gene>
    <name evidence="7" type="ORF">KDW95_16095</name>
</gene>
<dbReference type="Proteomes" id="UP001058461">
    <property type="component" value="Chromosome"/>
</dbReference>
<feature type="transmembrane region" description="Helical" evidence="6">
    <location>
        <begin position="75"/>
        <end position="103"/>
    </location>
</feature>
<keyword evidence="4 6" id="KW-1133">Transmembrane helix</keyword>
<keyword evidence="8" id="KW-1185">Reference proteome</keyword>
<evidence type="ECO:0000256" key="6">
    <source>
        <dbReference type="SAM" id="Phobius"/>
    </source>
</evidence>
<name>A0ABY5HFQ4_9GAMM</name>
<accession>A0ABY5HFQ4</accession>